<evidence type="ECO:0000313" key="3">
    <source>
        <dbReference type="Proteomes" id="UP000824176"/>
    </source>
</evidence>
<keyword evidence="1" id="KW-0472">Membrane</keyword>
<organism evidence="2 3">
    <name type="scientific">Candidatus Mucispirillum faecigallinarum</name>
    <dbReference type="NCBI Taxonomy" id="2838699"/>
    <lineage>
        <taxon>Bacteria</taxon>
        <taxon>Pseudomonadati</taxon>
        <taxon>Deferribacterota</taxon>
        <taxon>Deferribacteres</taxon>
        <taxon>Deferribacterales</taxon>
        <taxon>Mucispirillaceae</taxon>
        <taxon>Mucispirillum</taxon>
    </lineage>
</organism>
<dbReference type="EMBL" id="DXAQ01000127">
    <property type="protein sequence ID" value="HIZ89964.1"/>
    <property type="molecule type" value="Genomic_DNA"/>
</dbReference>
<reference evidence="2" key="1">
    <citation type="journal article" date="2021" name="PeerJ">
        <title>Extensive microbial diversity within the chicken gut microbiome revealed by metagenomics and culture.</title>
        <authorList>
            <person name="Gilroy R."/>
            <person name="Ravi A."/>
            <person name="Getino M."/>
            <person name="Pursley I."/>
            <person name="Horton D.L."/>
            <person name="Alikhan N.F."/>
            <person name="Baker D."/>
            <person name="Gharbi K."/>
            <person name="Hall N."/>
            <person name="Watson M."/>
            <person name="Adriaenssens E.M."/>
            <person name="Foster-Nyarko E."/>
            <person name="Jarju S."/>
            <person name="Secka A."/>
            <person name="Antonio M."/>
            <person name="Oren A."/>
            <person name="Chaudhuri R.R."/>
            <person name="La Ragione R."/>
            <person name="Hildebrand F."/>
            <person name="Pallen M.J."/>
        </authorList>
    </citation>
    <scope>NUCLEOTIDE SEQUENCE</scope>
    <source>
        <strain evidence="2">ChiW4-1371</strain>
    </source>
</reference>
<protein>
    <submittedName>
        <fullName evidence="2">Uncharacterized protein</fullName>
    </submittedName>
</protein>
<sequence length="150" mass="17373">MNYGESKRKNSTFDMKKYYLTTIITGLILIVLFRMIIVVMQVAAEENQELYYLYELSRPFSYSSIQSDLLNNISLFITLVVMFLLSIKSENKTQEENNIFNNTDRYRINSIINEGTTNKYTAQLSGIKAGFIILICNKAADLLLEYVYTL</sequence>
<keyword evidence="1" id="KW-1133">Transmembrane helix</keyword>
<dbReference type="Proteomes" id="UP000824176">
    <property type="component" value="Unassembled WGS sequence"/>
</dbReference>
<feature type="transmembrane region" description="Helical" evidence="1">
    <location>
        <begin position="69"/>
        <end position="87"/>
    </location>
</feature>
<dbReference type="AlphaFoldDB" id="A0A9D2GVJ7"/>
<evidence type="ECO:0000256" key="1">
    <source>
        <dbReference type="SAM" id="Phobius"/>
    </source>
</evidence>
<keyword evidence="1" id="KW-0812">Transmembrane</keyword>
<feature type="transmembrane region" description="Helical" evidence="1">
    <location>
        <begin position="20"/>
        <end position="44"/>
    </location>
</feature>
<reference evidence="2" key="2">
    <citation type="submission" date="2021-04" db="EMBL/GenBank/DDBJ databases">
        <authorList>
            <person name="Gilroy R."/>
        </authorList>
    </citation>
    <scope>NUCLEOTIDE SEQUENCE</scope>
    <source>
        <strain evidence="2">ChiW4-1371</strain>
    </source>
</reference>
<proteinExistence type="predicted"/>
<name>A0A9D2GVJ7_9BACT</name>
<comment type="caution">
    <text evidence="2">The sequence shown here is derived from an EMBL/GenBank/DDBJ whole genome shotgun (WGS) entry which is preliminary data.</text>
</comment>
<gene>
    <name evidence="2" type="ORF">H9804_08450</name>
</gene>
<evidence type="ECO:0000313" key="2">
    <source>
        <dbReference type="EMBL" id="HIZ89964.1"/>
    </source>
</evidence>
<accession>A0A9D2GVJ7</accession>